<sequence length="451" mass="49502">MSSSRPDPRALPVPSGRISRLARFGSLASGVAGNVALQGARQLAQGRRPAMSELILTPANVARLAEELARMRGAAMKVGQLLSMDAGEMLPPELAAILARLRADAHYMPPQQLRSVLTAAWGPDWQRRFRSFNVRPIAAASIGQVHRAMTKDGEDLAIKVQYPGVRRSIDSDVDNVAALLRLSGLVPKGLDVAPMLAEAKRQLHEEADYGREGRCLARFGALLAGSPEFCVPRLHEALTTPDVLAMSHVAGQPVEDLAEAPQDLRDRAMTLLIGLMFRELFDFGLMQTDPNFANYRHDAATGQVVLLDFGATRDIDPAMADGYRRLLRAGLAGDLPASEAEMRALGFLSDAVPPDLRTLMMRMFEISMEPLRAPIFDFGANDMALRLRDLGMEIGERREIHHLPPVETFYIQRKFGGMYLLASRLRARVAIRDLIYPHINDGLNEVTSSSA</sequence>
<reference evidence="6 7" key="1">
    <citation type="submission" date="2018-08" db="EMBL/GenBank/DDBJ databases">
        <title>Draft genome sequence of Rhodobacter sphaeroides FY.</title>
        <authorList>
            <person name="Rayyan A."/>
            <person name="Meyer T.E."/>
            <person name="Kyndt J.A."/>
        </authorList>
    </citation>
    <scope>NUCLEOTIDE SEQUENCE [LARGE SCALE GENOMIC DNA]</scope>
    <source>
        <strain evidence="6 7">FY</strain>
    </source>
</reference>
<keyword evidence="4" id="KW-0067">ATP-binding</keyword>
<organism evidence="6 7">
    <name type="scientific">Cereibacter sphaeroides</name>
    <name type="common">Rhodobacter sphaeroides</name>
    <dbReference type="NCBI Taxonomy" id="1063"/>
    <lineage>
        <taxon>Bacteria</taxon>
        <taxon>Pseudomonadati</taxon>
        <taxon>Pseudomonadota</taxon>
        <taxon>Alphaproteobacteria</taxon>
        <taxon>Rhodobacterales</taxon>
        <taxon>Paracoccaceae</taxon>
        <taxon>Cereibacter</taxon>
    </lineage>
</organism>
<dbReference type="SUPFAM" id="SSF56112">
    <property type="entry name" value="Protein kinase-like (PK-like)"/>
    <property type="match status" value="1"/>
</dbReference>
<evidence type="ECO:0000313" key="6">
    <source>
        <dbReference type="EMBL" id="RHZ93092.1"/>
    </source>
</evidence>
<dbReference type="InterPro" id="IPR051409">
    <property type="entry name" value="Atypical_kinase_ADCK"/>
</dbReference>
<feature type="domain" description="ABC1 atypical kinase-like" evidence="5">
    <location>
        <begin position="101"/>
        <end position="334"/>
    </location>
</feature>
<dbReference type="GO" id="GO:0005524">
    <property type="term" value="F:ATP binding"/>
    <property type="evidence" value="ECO:0007669"/>
    <property type="project" value="UniProtKB-KW"/>
</dbReference>
<dbReference type="CDD" id="cd13970">
    <property type="entry name" value="ABC1_ADCK3"/>
    <property type="match status" value="1"/>
</dbReference>
<dbReference type="PANTHER" id="PTHR43851:SF3">
    <property type="entry name" value="COENZYME Q8"/>
    <property type="match status" value="1"/>
</dbReference>
<dbReference type="Proteomes" id="UP000266305">
    <property type="component" value="Unassembled WGS sequence"/>
</dbReference>
<dbReference type="PANTHER" id="PTHR43851">
    <property type="match status" value="1"/>
</dbReference>
<name>A0AAX1UIB9_CERSP</name>
<evidence type="ECO:0000256" key="3">
    <source>
        <dbReference type="ARBA" id="ARBA00022741"/>
    </source>
</evidence>
<comment type="caution">
    <text evidence="6">The sequence shown here is derived from an EMBL/GenBank/DDBJ whole genome shotgun (WGS) entry which is preliminary data.</text>
</comment>
<dbReference type="InterPro" id="IPR011009">
    <property type="entry name" value="Kinase-like_dom_sf"/>
</dbReference>
<dbReference type="GO" id="GO:0006744">
    <property type="term" value="P:ubiquinone biosynthetic process"/>
    <property type="evidence" value="ECO:0007669"/>
    <property type="project" value="TreeGrafter"/>
</dbReference>
<keyword evidence="3" id="KW-0547">Nucleotide-binding</keyword>
<evidence type="ECO:0000256" key="2">
    <source>
        <dbReference type="ARBA" id="ARBA00022679"/>
    </source>
</evidence>
<dbReference type="Pfam" id="PF03109">
    <property type="entry name" value="ABC1"/>
    <property type="match status" value="1"/>
</dbReference>
<keyword evidence="2" id="KW-0808">Transferase</keyword>
<evidence type="ECO:0000256" key="1">
    <source>
        <dbReference type="ARBA" id="ARBA00009670"/>
    </source>
</evidence>
<protein>
    <submittedName>
        <fullName evidence="6">AarF/ABC1/UbiB kinase family protein</fullName>
    </submittedName>
</protein>
<dbReference type="GO" id="GO:0016301">
    <property type="term" value="F:kinase activity"/>
    <property type="evidence" value="ECO:0007669"/>
    <property type="project" value="UniProtKB-KW"/>
</dbReference>
<evidence type="ECO:0000259" key="5">
    <source>
        <dbReference type="Pfam" id="PF03109"/>
    </source>
</evidence>
<evidence type="ECO:0000313" key="7">
    <source>
        <dbReference type="Proteomes" id="UP000266305"/>
    </source>
</evidence>
<proteinExistence type="inferred from homology"/>
<dbReference type="AlphaFoldDB" id="A0AAX1UIB9"/>
<evidence type="ECO:0000256" key="4">
    <source>
        <dbReference type="ARBA" id="ARBA00022840"/>
    </source>
</evidence>
<keyword evidence="6" id="KW-0418">Kinase</keyword>
<dbReference type="InterPro" id="IPR004147">
    <property type="entry name" value="ABC1_dom"/>
</dbReference>
<accession>A0AAX1UIB9</accession>
<comment type="similarity">
    <text evidence="1">Belongs to the protein kinase superfamily. ADCK protein kinase family.</text>
</comment>
<dbReference type="EMBL" id="QWGP01000019">
    <property type="protein sequence ID" value="RHZ93092.1"/>
    <property type="molecule type" value="Genomic_DNA"/>
</dbReference>
<dbReference type="RefSeq" id="WP_119000715.1">
    <property type="nucleotide sequence ID" value="NZ_QWGP01000019.1"/>
</dbReference>
<gene>
    <name evidence="6" type="ORF">D1114_15680</name>
</gene>
<dbReference type="InterPro" id="IPR034646">
    <property type="entry name" value="ADCK3_dom"/>
</dbReference>